<sequence>MRPPLPAGAYCNSSPNLPPALQGMALPPNHVVIRRDAAIPAGWEAVPEDDEIPDTLITNFP</sequence>
<comment type="caution">
    <text evidence="1">The sequence shown here is derived from an EMBL/GenBank/DDBJ whole genome shotgun (WGS) entry which is preliminary data.</text>
</comment>
<dbReference type="EMBL" id="LJOW01000026">
    <property type="protein sequence ID" value="OBQ44277.1"/>
    <property type="molecule type" value="Genomic_DNA"/>
</dbReference>
<protein>
    <submittedName>
        <fullName evidence="1">Uncharacterized protein</fullName>
    </submittedName>
</protein>
<evidence type="ECO:0000313" key="2">
    <source>
        <dbReference type="Proteomes" id="UP000092093"/>
    </source>
</evidence>
<dbReference type="Proteomes" id="UP000092093">
    <property type="component" value="Unassembled WGS sequence"/>
</dbReference>
<evidence type="ECO:0000313" key="1">
    <source>
        <dbReference type="EMBL" id="OBQ44277.1"/>
    </source>
</evidence>
<organism evidence="1 2">
    <name type="scientific">Aphanizomenon flos-aquae WA102</name>
    <dbReference type="NCBI Taxonomy" id="1710896"/>
    <lineage>
        <taxon>Bacteria</taxon>
        <taxon>Bacillati</taxon>
        <taxon>Cyanobacteriota</taxon>
        <taxon>Cyanophyceae</taxon>
        <taxon>Nostocales</taxon>
        <taxon>Aphanizomenonaceae</taxon>
        <taxon>Aphanizomenon</taxon>
    </lineage>
</organism>
<name>A0A1B7X4H0_APHFL</name>
<gene>
    <name evidence="1" type="ORF">AN484_07730</name>
</gene>
<reference evidence="1 2" key="1">
    <citation type="submission" date="2015-09" db="EMBL/GenBank/DDBJ databases">
        <title>Aphanizomenon flos-aquae WA102.</title>
        <authorList>
            <person name="Driscoll C."/>
        </authorList>
    </citation>
    <scope>NUCLEOTIDE SEQUENCE [LARGE SCALE GENOMIC DNA]</scope>
    <source>
        <strain evidence="1">WA102</strain>
    </source>
</reference>
<accession>A0A1B7X4H0</accession>
<dbReference type="AlphaFoldDB" id="A0A1B7X4H0"/>
<proteinExistence type="predicted"/>